<organism evidence="2 3">
    <name type="scientific">Hypsibius exemplaris</name>
    <name type="common">Freshwater tardigrade</name>
    <dbReference type="NCBI Taxonomy" id="2072580"/>
    <lineage>
        <taxon>Eukaryota</taxon>
        <taxon>Metazoa</taxon>
        <taxon>Ecdysozoa</taxon>
        <taxon>Tardigrada</taxon>
        <taxon>Eutardigrada</taxon>
        <taxon>Parachela</taxon>
        <taxon>Hypsibioidea</taxon>
        <taxon>Hypsibiidae</taxon>
        <taxon>Hypsibius</taxon>
    </lineage>
</organism>
<dbReference type="EMBL" id="MTYJ01000097">
    <property type="protein sequence ID" value="OQV14901.1"/>
    <property type="molecule type" value="Genomic_DNA"/>
</dbReference>
<proteinExistence type="predicted"/>
<evidence type="ECO:0000313" key="3">
    <source>
        <dbReference type="Proteomes" id="UP000192578"/>
    </source>
</evidence>
<accession>A0A1W0WI62</accession>
<dbReference type="Proteomes" id="UP000192578">
    <property type="component" value="Unassembled WGS sequence"/>
</dbReference>
<feature type="compositionally biased region" description="Basic residues" evidence="1">
    <location>
        <begin position="114"/>
        <end position="124"/>
    </location>
</feature>
<comment type="caution">
    <text evidence="2">The sequence shown here is derived from an EMBL/GenBank/DDBJ whole genome shotgun (WGS) entry which is preliminary data.</text>
</comment>
<sequence>MIQATDRDLSLVISLYLLPIQRCCDDARHGRTLSVELTVARKAIPGHRLQAPNPGTPLTRRTILRWLLLLSDQRYEPNLRNRPRPLPWRHARESLETVIKPPEKRRGRKEEERKKRKKKKKKKWASWLGIERHGRSR</sequence>
<protein>
    <submittedName>
        <fullName evidence="2">Uncharacterized protein</fullName>
    </submittedName>
</protein>
<reference evidence="3" key="1">
    <citation type="submission" date="2017-01" db="EMBL/GenBank/DDBJ databases">
        <title>Comparative genomics of anhydrobiosis in the tardigrade Hypsibius dujardini.</title>
        <authorList>
            <person name="Yoshida Y."/>
            <person name="Koutsovoulos G."/>
            <person name="Laetsch D."/>
            <person name="Stevens L."/>
            <person name="Kumar S."/>
            <person name="Horikawa D."/>
            <person name="Ishino K."/>
            <person name="Komine S."/>
            <person name="Tomita M."/>
            <person name="Blaxter M."/>
            <person name="Arakawa K."/>
        </authorList>
    </citation>
    <scope>NUCLEOTIDE SEQUENCE [LARGE SCALE GENOMIC DNA]</scope>
    <source>
        <strain evidence="3">Z151</strain>
    </source>
</reference>
<gene>
    <name evidence="2" type="ORF">BV898_10933</name>
</gene>
<feature type="region of interest" description="Disordered" evidence="1">
    <location>
        <begin position="77"/>
        <end position="137"/>
    </location>
</feature>
<evidence type="ECO:0000313" key="2">
    <source>
        <dbReference type="EMBL" id="OQV14901.1"/>
    </source>
</evidence>
<feature type="compositionally biased region" description="Basic and acidic residues" evidence="1">
    <location>
        <begin position="90"/>
        <end position="113"/>
    </location>
</feature>
<evidence type="ECO:0000256" key="1">
    <source>
        <dbReference type="SAM" id="MobiDB-lite"/>
    </source>
</evidence>
<keyword evidence="3" id="KW-1185">Reference proteome</keyword>
<dbReference type="AlphaFoldDB" id="A0A1W0WI62"/>
<name>A0A1W0WI62_HYPEX</name>